<dbReference type="FunFam" id="2.160.20.10:FF:000014">
    <property type="entry name" value="Pectinesterase"/>
    <property type="match status" value="1"/>
</dbReference>
<evidence type="ECO:0000256" key="3">
    <source>
        <dbReference type="ARBA" id="ARBA00008891"/>
    </source>
</evidence>
<proteinExistence type="inferred from homology"/>
<sequence length="336" mass="37071">MAIQLKYILAVASVFSGAFADKYSRTKPDRGALVVDATGATIGSYPNISVAVDALHNLTDAQKIFILPGVYNEQVYVPPHVGPITIQGYTKNARGYKDNEVTITNNFSRQMPEILNNDATATLRLNSPNVRLYNLNIANTAGQFRQNGQALAISAQKTNQGFYGCQFTGYQDTILANNGRQIYAKSFVNGAVDFIFGQRAIAWFDKIDIQAIGPGYITANGRDAENNTSIYVFNEVNVSGTNGTNTTVLGRPWRPYSRVIFQNSYLSDVVKPEGWSRWDNTQSTDNVVYQEYKNYGPGANVEARANFSSQAVAPIKASDLFGRGFEKENWVDADYL</sequence>
<dbReference type="GO" id="GO:0045490">
    <property type="term" value="P:pectin catabolic process"/>
    <property type="evidence" value="ECO:0007669"/>
    <property type="project" value="UniProtKB-UniRule"/>
</dbReference>
<comment type="similarity">
    <text evidence="3">Belongs to the pectinesterase family.</text>
</comment>
<evidence type="ECO:0000256" key="5">
    <source>
        <dbReference type="ARBA" id="ARBA00022525"/>
    </source>
</evidence>
<dbReference type="InterPro" id="IPR011050">
    <property type="entry name" value="Pectin_lyase_fold/virulence"/>
</dbReference>
<reference evidence="13 14" key="1">
    <citation type="submission" date="2016-05" db="EMBL/GenBank/DDBJ databases">
        <title>Comparative analysis of secretome profiles of manganese(II)-oxidizing ascomycete fungi.</title>
        <authorList>
            <consortium name="DOE Joint Genome Institute"/>
            <person name="Zeiner C.A."/>
            <person name="Purvine S.O."/>
            <person name="Zink E.M."/>
            <person name="Wu S."/>
            <person name="Pasa-Tolic L."/>
            <person name="Chaput D.L."/>
            <person name="Haridas S."/>
            <person name="Grigoriev I.V."/>
            <person name="Santelli C.M."/>
            <person name="Hansel C.M."/>
        </authorList>
    </citation>
    <scope>NUCLEOTIDE SEQUENCE [LARGE SCALE GENOMIC DNA]</scope>
    <source>
        <strain evidence="13 14">SRC1lrK2f</strain>
    </source>
</reference>
<dbReference type="RefSeq" id="XP_018380125.1">
    <property type="nucleotide sequence ID" value="XM_018526095.1"/>
</dbReference>
<keyword evidence="5 11" id="KW-0964">Secreted</keyword>
<dbReference type="GO" id="GO:0030599">
    <property type="term" value="F:pectinesterase activity"/>
    <property type="evidence" value="ECO:0007669"/>
    <property type="project" value="UniProtKB-UniRule"/>
</dbReference>
<evidence type="ECO:0000256" key="2">
    <source>
        <dbReference type="ARBA" id="ARBA00005184"/>
    </source>
</evidence>
<name>A0A177D4W7_ALTAL</name>
<dbReference type="OMA" id="NEGRQIY"/>
<evidence type="ECO:0000256" key="6">
    <source>
        <dbReference type="ARBA" id="ARBA00022729"/>
    </source>
</evidence>
<dbReference type="KEGG" id="aalt:CC77DRAFT_1025602"/>
<keyword evidence="11" id="KW-0961">Cell wall biogenesis/degradation</keyword>
<dbReference type="Gene3D" id="2.160.20.10">
    <property type="entry name" value="Single-stranded right-handed beta-helix, Pectin lyase-like"/>
    <property type="match status" value="1"/>
</dbReference>
<feature type="domain" description="Pectinesterase catalytic" evidence="12">
    <location>
        <begin position="42"/>
        <end position="311"/>
    </location>
</feature>
<keyword evidence="7 11" id="KW-0378">Hydrolase</keyword>
<feature type="active site" evidence="10">
    <location>
        <position position="193"/>
    </location>
</feature>
<dbReference type="InterPro" id="IPR012334">
    <property type="entry name" value="Pectin_lyas_fold"/>
</dbReference>
<comment type="function">
    <text evidence="11">Involved in maceration and soft-rotting of plant tissue.</text>
</comment>
<dbReference type="AlphaFoldDB" id="A0A177D4W7"/>
<dbReference type="STRING" id="5599.A0A177D4W7"/>
<evidence type="ECO:0000256" key="9">
    <source>
        <dbReference type="ARBA" id="ARBA00047928"/>
    </source>
</evidence>
<keyword evidence="8 11" id="KW-0063">Aspartyl esterase</keyword>
<evidence type="ECO:0000313" key="13">
    <source>
        <dbReference type="EMBL" id="OAG14704.1"/>
    </source>
</evidence>
<protein>
    <recommendedName>
        <fullName evidence="4 11">Pectinesterase</fullName>
        <ecNumber evidence="4 11">3.1.1.11</ecNumber>
    </recommendedName>
</protein>
<feature type="signal peptide" evidence="11">
    <location>
        <begin position="1"/>
        <end position="20"/>
    </location>
</feature>
<evidence type="ECO:0000256" key="7">
    <source>
        <dbReference type="ARBA" id="ARBA00022801"/>
    </source>
</evidence>
<dbReference type="PROSITE" id="PS00503">
    <property type="entry name" value="PECTINESTERASE_2"/>
    <property type="match status" value="1"/>
</dbReference>
<feature type="chain" id="PRO_5007948996" description="Pectinesterase" evidence="11">
    <location>
        <begin position="21"/>
        <end position="336"/>
    </location>
</feature>
<dbReference type="VEuPathDB" id="FungiDB:CC77DRAFT_1025602"/>
<comment type="pathway">
    <text evidence="2 11">Glycan metabolism; pectin degradation; 2-dehydro-3-deoxy-D-gluconate from pectin: step 1/5.</text>
</comment>
<dbReference type="Pfam" id="PF01095">
    <property type="entry name" value="Pectinesterase"/>
    <property type="match status" value="1"/>
</dbReference>
<evidence type="ECO:0000256" key="11">
    <source>
        <dbReference type="RuleBase" id="RU000589"/>
    </source>
</evidence>
<dbReference type="PANTHER" id="PTHR31321">
    <property type="entry name" value="ACYL-COA THIOESTER HYDROLASE YBHC-RELATED"/>
    <property type="match status" value="1"/>
</dbReference>
<dbReference type="SUPFAM" id="SSF51126">
    <property type="entry name" value="Pectin lyase-like"/>
    <property type="match status" value="1"/>
</dbReference>
<dbReference type="InterPro" id="IPR000070">
    <property type="entry name" value="Pectinesterase_cat"/>
</dbReference>
<dbReference type="UniPathway" id="UPA00545">
    <property type="reaction ID" value="UER00823"/>
</dbReference>
<keyword evidence="6 11" id="KW-0732">Signal</keyword>
<dbReference type="EC" id="3.1.1.11" evidence="4 11"/>
<dbReference type="GO" id="GO:0042545">
    <property type="term" value="P:cell wall modification"/>
    <property type="evidence" value="ECO:0007669"/>
    <property type="project" value="UniProtKB-UniRule"/>
</dbReference>
<dbReference type="PANTHER" id="PTHR31321:SF127">
    <property type="entry name" value="PECTINESTERASE"/>
    <property type="match status" value="1"/>
</dbReference>
<dbReference type="EMBL" id="KV441498">
    <property type="protein sequence ID" value="OAG14704.1"/>
    <property type="molecule type" value="Genomic_DNA"/>
</dbReference>
<dbReference type="GO" id="GO:0005576">
    <property type="term" value="C:extracellular region"/>
    <property type="evidence" value="ECO:0007669"/>
    <property type="project" value="UniProtKB-SubCell"/>
</dbReference>
<evidence type="ECO:0000259" key="12">
    <source>
        <dbReference type="Pfam" id="PF01095"/>
    </source>
</evidence>
<dbReference type="GeneID" id="29111689"/>
<evidence type="ECO:0000256" key="10">
    <source>
        <dbReference type="PROSITE-ProRule" id="PRU10040"/>
    </source>
</evidence>
<evidence type="ECO:0000256" key="4">
    <source>
        <dbReference type="ARBA" id="ARBA00013229"/>
    </source>
</evidence>
<evidence type="ECO:0000313" key="14">
    <source>
        <dbReference type="Proteomes" id="UP000077248"/>
    </source>
</evidence>
<evidence type="ECO:0000256" key="1">
    <source>
        <dbReference type="ARBA" id="ARBA00004613"/>
    </source>
</evidence>
<comment type="subcellular location">
    <subcellularLocation>
        <location evidence="1 11">Secreted</location>
    </subcellularLocation>
</comment>
<dbReference type="Proteomes" id="UP000077248">
    <property type="component" value="Unassembled WGS sequence"/>
</dbReference>
<organism evidence="13 14">
    <name type="scientific">Alternaria alternata</name>
    <name type="common">Alternaria rot fungus</name>
    <name type="synonym">Torula alternata</name>
    <dbReference type="NCBI Taxonomy" id="5599"/>
    <lineage>
        <taxon>Eukaryota</taxon>
        <taxon>Fungi</taxon>
        <taxon>Dikarya</taxon>
        <taxon>Ascomycota</taxon>
        <taxon>Pezizomycotina</taxon>
        <taxon>Dothideomycetes</taxon>
        <taxon>Pleosporomycetidae</taxon>
        <taxon>Pleosporales</taxon>
        <taxon>Pleosporineae</taxon>
        <taxon>Pleosporaceae</taxon>
        <taxon>Alternaria</taxon>
        <taxon>Alternaria sect. Alternaria</taxon>
        <taxon>Alternaria alternata complex</taxon>
    </lineage>
</organism>
<dbReference type="InterPro" id="IPR033131">
    <property type="entry name" value="Pectinesterase_Asp_AS"/>
</dbReference>
<gene>
    <name evidence="13" type="ORF">CC77DRAFT_1025602</name>
</gene>
<accession>A0A177D4W7</accession>
<evidence type="ECO:0000256" key="8">
    <source>
        <dbReference type="ARBA" id="ARBA00023085"/>
    </source>
</evidence>
<comment type="catalytic activity">
    <reaction evidence="9 11">
        <text>[(1-&gt;4)-alpha-D-galacturonosyl methyl ester](n) + n H2O = [(1-&gt;4)-alpha-D-galacturonosyl](n) + n methanol + n H(+)</text>
        <dbReference type="Rhea" id="RHEA:22380"/>
        <dbReference type="Rhea" id="RHEA-COMP:14570"/>
        <dbReference type="Rhea" id="RHEA-COMP:14573"/>
        <dbReference type="ChEBI" id="CHEBI:15377"/>
        <dbReference type="ChEBI" id="CHEBI:15378"/>
        <dbReference type="ChEBI" id="CHEBI:17790"/>
        <dbReference type="ChEBI" id="CHEBI:140522"/>
        <dbReference type="ChEBI" id="CHEBI:140523"/>
        <dbReference type="EC" id="3.1.1.11"/>
    </reaction>
</comment>
<keyword evidence="14" id="KW-1185">Reference proteome</keyword>